<feature type="domain" description="YhaN AAA" evidence="2">
    <location>
        <begin position="1"/>
        <end position="202"/>
    </location>
</feature>
<dbReference type="PANTHER" id="PTHR41259">
    <property type="entry name" value="DOUBLE-STRAND BREAK REPAIR RAD50 ATPASE, PUTATIVE-RELATED"/>
    <property type="match status" value="1"/>
</dbReference>
<evidence type="ECO:0000259" key="2">
    <source>
        <dbReference type="Pfam" id="PF13514"/>
    </source>
</evidence>
<dbReference type="InterPro" id="IPR038734">
    <property type="entry name" value="YhaN_AAA"/>
</dbReference>
<name>A0A328KQY3_9LACT</name>
<dbReference type="Proteomes" id="UP000249099">
    <property type="component" value="Unassembled WGS sequence"/>
</dbReference>
<comment type="caution">
    <text evidence="3">The sequence shown here is derived from an EMBL/GenBank/DDBJ whole genome shotgun (WGS) entry which is preliminary data.</text>
</comment>
<keyword evidence="1" id="KW-0175">Coiled coil</keyword>
<proteinExistence type="predicted"/>
<feature type="coiled-coil region" evidence="1">
    <location>
        <begin position="329"/>
        <end position="356"/>
    </location>
</feature>
<dbReference type="SUPFAM" id="SSF52540">
    <property type="entry name" value="P-loop containing nucleoside triphosphate hydrolases"/>
    <property type="match status" value="1"/>
</dbReference>
<dbReference type="EMBL" id="NAQV01000017">
    <property type="protein sequence ID" value="RAN63199.1"/>
    <property type="molecule type" value="Genomic_DNA"/>
</dbReference>
<dbReference type="RefSeq" id="WP_112790179.1">
    <property type="nucleotide sequence ID" value="NZ_NAQV01000017.1"/>
</dbReference>
<dbReference type="AlphaFoldDB" id="A0A328KQY3"/>
<evidence type="ECO:0000313" key="3">
    <source>
        <dbReference type="EMBL" id="RAN63199.1"/>
    </source>
</evidence>
<dbReference type="Pfam" id="PF13514">
    <property type="entry name" value="AAA_27"/>
    <property type="match status" value="1"/>
</dbReference>
<reference evidence="3 4" key="1">
    <citation type="submission" date="2017-03" db="EMBL/GenBank/DDBJ databases">
        <title>wgs assembly of Dolosigranulum pigrum KPL CDC strains.</title>
        <authorList>
            <person name="Brugger S.D."/>
            <person name="Pettigrew M."/>
            <person name="Kong Y."/>
            <person name="Lemon K.P."/>
        </authorList>
    </citation>
    <scope>NUCLEOTIDE SEQUENCE [LARGE SCALE GENOMIC DNA]</scope>
    <source>
        <strain evidence="3 4">KPL1931_CDC4294-98</strain>
    </source>
</reference>
<dbReference type="PANTHER" id="PTHR41259:SF1">
    <property type="entry name" value="DOUBLE-STRAND BREAK REPAIR RAD50 ATPASE, PUTATIVE-RELATED"/>
    <property type="match status" value="1"/>
</dbReference>
<evidence type="ECO:0000256" key="1">
    <source>
        <dbReference type="SAM" id="Coils"/>
    </source>
</evidence>
<protein>
    <recommendedName>
        <fullName evidence="2">YhaN AAA domain-containing protein</fullName>
    </recommendedName>
</protein>
<dbReference type="InterPro" id="IPR027417">
    <property type="entry name" value="P-loop_NTPase"/>
</dbReference>
<organism evidence="3 4">
    <name type="scientific">Dolosigranulum pigrum</name>
    <dbReference type="NCBI Taxonomy" id="29394"/>
    <lineage>
        <taxon>Bacteria</taxon>
        <taxon>Bacillati</taxon>
        <taxon>Bacillota</taxon>
        <taxon>Bacilli</taxon>
        <taxon>Lactobacillales</taxon>
        <taxon>Carnobacteriaceae</taxon>
        <taxon>Dolosigranulum</taxon>
    </lineage>
</organism>
<feature type="coiled-coil region" evidence="1">
    <location>
        <begin position="686"/>
        <end position="754"/>
    </location>
</feature>
<gene>
    <name evidence="3" type="ORF">B8A44_05895</name>
</gene>
<dbReference type="Gene3D" id="3.40.50.300">
    <property type="entry name" value="P-loop containing nucleotide triphosphate hydrolases"/>
    <property type="match status" value="2"/>
</dbReference>
<accession>A0A328KQY3</accession>
<feature type="coiled-coil region" evidence="1">
    <location>
        <begin position="600"/>
        <end position="648"/>
    </location>
</feature>
<evidence type="ECO:0000313" key="4">
    <source>
        <dbReference type="Proteomes" id="UP000249099"/>
    </source>
</evidence>
<sequence>MKLSQLHIYGYGKWIDQSFNLSDGLHVFWGPNESGKSTLISFIHSILYGFPPRNSSRLRYEPYESSRYGGRIMFQHEDFGPGYIERVDGRKSSGELTLQLADQQLTSENLLKKLLYNMDMTMYQALYSFNLTDLEHIYSLTSEEVKEHFISASALGAKSYLTLADQFYDQARSLYKKQGRVPVINAYTSQMAEQAKQLQKAKEENVKYLTLLDQASDAVEALRQLEYKLQSLKSKVEDLTYMKQHWAEIEALSELNKTLAANEFRPVTEDDRIEFLQLNKRLEVIQEHIRTKHTELAQLKQTYNISTLYEHYLDHKSLYKLLKQQLPQLADLQQEKHVLEVKLDSLERELQQLISQEQLNFDQAQMIEPWSLEQQDQLIQWVEELREIQSVQATIERQQDKIAYHITHTQKKADQLEATWETGQSYLTGKNIVWAIVGLLSTIALFSNNIGRIFGIVGLVTSVVMLGIALGKKSSHQSKEQWRETLAELDELSSQYHQLAQQEQEVTSRSEIIQQYLIDFRTEQNIPESMAILKLPAKKEQVDAIVAVQDHINQWAAAYEEIQQSLSEKTAPAQQLSAVLPNNHTSDLRLENLNYFFQKIEQEKQTMTEFEQQQNHLSEQLLEMAQEEEQLNKQKKQLFKQYQVASDEAFYDQQRQTEQYQHNKERAKHLSERFNNYLTQYPVNSLEELTQKIKAHQEEIKTLEDKKEADLETKFSAKYDLEQLEDGKQYSHLLQTFENKKSELQAHIDEWLIQRTAHKLLQQTIRFGVNDHLPYIIEQASAYFKRLTEGRYQAIRLDETTITVLTQDQRTYTISELSRGTAEPLYIALRFAFIQHQANLLQLPIIIDDGFVNLDANRRHIMYNIIEELAETHQVLLFTFDEELLERLPEEQLTRLQRSKTHE</sequence>
<feature type="coiled-coil region" evidence="1">
    <location>
        <begin position="184"/>
        <end position="242"/>
    </location>
</feature>